<gene>
    <name evidence="7" type="ORF">QBC35DRAFT_483527</name>
</gene>
<dbReference type="PROSITE" id="PS51501">
    <property type="entry name" value="ZF_DNL"/>
    <property type="match status" value="1"/>
</dbReference>
<dbReference type="GO" id="GO:0008270">
    <property type="term" value="F:zinc ion binding"/>
    <property type="evidence" value="ECO:0007669"/>
    <property type="project" value="UniProtKB-KW"/>
</dbReference>
<dbReference type="InterPro" id="IPR024158">
    <property type="entry name" value="Mt_import_TIM15"/>
</dbReference>
<dbReference type="GO" id="GO:0051087">
    <property type="term" value="F:protein-folding chaperone binding"/>
    <property type="evidence" value="ECO:0007669"/>
    <property type="project" value="TreeGrafter"/>
</dbReference>
<dbReference type="Proteomes" id="UP001302126">
    <property type="component" value="Unassembled WGS sequence"/>
</dbReference>
<dbReference type="Pfam" id="PF05180">
    <property type="entry name" value="zf-DNL"/>
    <property type="match status" value="1"/>
</dbReference>
<feature type="compositionally biased region" description="Basic and acidic residues" evidence="5">
    <location>
        <begin position="228"/>
        <end position="239"/>
    </location>
</feature>
<name>A0AAN6X2R5_9PEZI</name>
<keyword evidence="2 4" id="KW-0863">Zinc-finger</keyword>
<evidence type="ECO:0000256" key="5">
    <source>
        <dbReference type="SAM" id="MobiDB-lite"/>
    </source>
</evidence>
<keyword evidence="8" id="KW-1185">Reference proteome</keyword>
<dbReference type="PANTHER" id="PTHR20922:SF13">
    <property type="entry name" value="DNL-TYPE ZINC FINGER PROTEIN"/>
    <property type="match status" value="1"/>
</dbReference>
<feature type="domain" description="DNL-type" evidence="6">
    <location>
        <begin position="102"/>
        <end position="197"/>
    </location>
</feature>
<accession>A0AAN6X2R5</accession>
<comment type="caution">
    <text evidence="7">The sequence shown here is derived from an EMBL/GenBank/DDBJ whole genome shotgun (WGS) entry which is preliminary data.</text>
</comment>
<feature type="compositionally biased region" description="Low complexity" evidence="5">
    <location>
        <begin position="74"/>
        <end position="101"/>
    </location>
</feature>
<dbReference type="InterPro" id="IPR007853">
    <property type="entry name" value="Znf_DNL-typ"/>
</dbReference>
<feature type="region of interest" description="Disordered" evidence="5">
    <location>
        <begin position="207"/>
        <end position="239"/>
    </location>
</feature>
<evidence type="ECO:0000313" key="7">
    <source>
        <dbReference type="EMBL" id="KAK4192840.1"/>
    </source>
</evidence>
<dbReference type="GO" id="GO:0030150">
    <property type="term" value="P:protein import into mitochondrial matrix"/>
    <property type="evidence" value="ECO:0007669"/>
    <property type="project" value="TreeGrafter"/>
</dbReference>
<evidence type="ECO:0000256" key="4">
    <source>
        <dbReference type="PROSITE-ProRule" id="PRU00834"/>
    </source>
</evidence>
<keyword evidence="3" id="KW-0862">Zinc</keyword>
<evidence type="ECO:0000313" key="8">
    <source>
        <dbReference type="Proteomes" id="UP001302126"/>
    </source>
</evidence>
<dbReference type="GO" id="GO:0006457">
    <property type="term" value="P:protein folding"/>
    <property type="evidence" value="ECO:0007669"/>
    <property type="project" value="TreeGrafter"/>
</dbReference>
<reference evidence="7" key="1">
    <citation type="journal article" date="2023" name="Mol. Phylogenet. Evol.">
        <title>Genome-scale phylogeny and comparative genomics of the fungal order Sordariales.</title>
        <authorList>
            <person name="Hensen N."/>
            <person name="Bonometti L."/>
            <person name="Westerberg I."/>
            <person name="Brannstrom I.O."/>
            <person name="Guillou S."/>
            <person name="Cros-Aarteil S."/>
            <person name="Calhoun S."/>
            <person name="Haridas S."/>
            <person name="Kuo A."/>
            <person name="Mondo S."/>
            <person name="Pangilinan J."/>
            <person name="Riley R."/>
            <person name="LaButti K."/>
            <person name="Andreopoulos B."/>
            <person name="Lipzen A."/>
            <person name="Chen C."/>
            <person name="Yan M."/>
            <person name="Daum C."/>
            <person name="Ng V."/>
            <person name="Clum A."/>
            <person name="Steindorff A."/>
            <person name="Ohm R.A."/>
            <person name="Martin F."/>
            <person name="Silar P."/>
            <person name="Natvig D.O."/>
            <person name="Lalanne C."/>
            <person name="Gautier V."/>
            <person name="Ament-Velasquez S.L."/>
            <person name="Kruys A."/>
            <person name="Hutchinson M.I."/>
            <person name="Powell A.J."/>
            <person name="Barry K."/>
            <person name="Miller A.N."/>
            <person name="Grigoriev I.V."/>
            <person name="Debuchy R."/>
            <person name="Gladieux P."/>
            <person name="Hiltunen Thoren M."/>
            <person name="Johannesson H."/>
        </authorList>
    </citation>
    <scope>NUCLEOTIDE SEQUENCE</scope>
    <source>
        <strain evidence="7">PSN309</strain>
    </source>
</reference>
<dbReference type="PANTHER" id="PTHR20922">
    <property type="entry name" value="DNL-TYPE ZINC FINGER PROTEIN"/>
    <property type="match status" value="1"/>
</dbReference>
<dbReference type="GO" id="GO:0005739">
    <property type="term" value="C:mitochondrion"/>
    <property type="evidence" value="ECO:0007669"/>
    <property type="project" value="TreeGrafter"/>
</dbReference>
<dbReference type="AlphaFoldDB" id="A0AAN6X2R5"/>
<feature type="region of interest" description="Disordered" evidence="5">
    <location>
        <begin position="70"/>
        <end position="109"/>
    </location>
</feature>
<reference evidence="7" key="2">
    <citation type="submission" date="2023-05" db="EMBL/GenBank/DDBJ databases">
        <authorList>
            <consortium name="Lawrence Berkeley National Laboratory"/>
            <person name="Steindorff A."/>
            <person name="Hensen N."/>
            <person name="Bonometti L."/>
            <person name="Westerberg I."/>
            <person name="Brannstrom I.O."/>
            <person name="Guillou S."/>
            <person name="Cros-Aarteil S."/>
            <person name="Calhoun S."/>
            <person name="Haridas S."/>
            <person name="Kuo A."/>
            <person name="Mondo S."/>
            <person name="Pangilinan J."/>
            <person name="Riley R."/>
            <person name="Labutti K."/>
            <person name="Andreopoulos B."/>
            <person name="Lipzen A."/>
            <person name="Chen C."/>
            <person name="Yanf M."/>
            <person name="Daum C."/>
            <person name="Ng V."/>
            <person name="Clum A."/>
            <person name="Ohm R."/>
            <person name="Martin F."/>
            <person name="Silar P."/>
            <person name="Natvig D."/>
            <person name="Lalanne C."/>
            <person name="Gautier V."/>
            <person name="Ament-Velasquez S.L."/>
            <person name="Kruys A."/>
            <person name="Hutchinson M.I."/>
            <person name="Powell A.J."/>
            <person name="Barry K."/>
            <person name="Miller A.N."/>
            <person name="Grigoriev I.V."/>
            <person name="Debuchy R."/>
            <person name="Gladieux P."/>
            <person name="Thoren M.H."/>
            <person name="Johannesson H."/>
        </authorList>
    </citation>
    <scope>NUCLEOTIDE SEQUENCE</scope>
    <source>
        <strain evidence="7">PSN309</strain>
    </source>
</reference>
<keyword evidence="1" id="KW-0479">Metal-binding</keyword>
<evidence type="ECO:0000256" key="3">
    <source>
        <dbReference type="ARBA" id="ARBA00022833"/>
    </source>
</evidence>
<evidence type="ECO:0000259" key="6">
    <source>
        <dbReference type="PROSITE" id="PS51501"/>
    </source>
</evidence>
<dbReference type="GO" id="GO:0050821">
    <property type="term" value="P:protein stabilization"/>
    <property type="evidence" value="ECO:0007669"/>
    <property type="project" value="TreeGrafter"/>
</dbReference>
<evidence type="ECO:0000256" key="2">
    <source>
        <dbReference type="ARBA" id="ARBA00022771"/>
    </source>
</evidence>
<organism evidence="7 8">
    <name type="scientific">Podospora australis</name>
    <dbReference type="NCBI Taxonomy" id="1536484"/>
    <lineage>
        <taxon>Eukaryota</taxon>
        <taxon>Fungi</taxon>
        <taxon>Dikarya</taxon>
        <taxon>Ascomycota</taxon>
        <taxon>Pezizomycotina</taxon>
        <taxon>Sordariomycetes</taxon>
        <taxon>Sordariomycetidae</taxon>
        <taxon>Sordariales</taxon>
        <taxon>Podosporaceae</taxon>
        <taxon>Podospora</taxon>
    </lineage>
</organism>
<proteinExistence type="predicted"/>
<protein>
    <submittedName>
        <fullName evidence="7">DNL zinc finger-domain-containing protein</fullName>
    </submittedName>
</protein>
<evidence type="ECO:0000256" key="1">
    <source>
        <dbReference type="ARBA" id="ARBA00022723"/>
    </source>
</evidence>
<dbReference type="EMBL" id="MU864353">
    <property type="protein sequence ID" value="KAK4192840.1"/>
    <property type="molecule type" value="Genomic_DNA"/>
</dbReference>
<sequence length="239" mass="26012">MASKRILSNSIIPSHLSRLSSSCPRAKTKTASRCSAALLKPHSALPLLRPQQQLQQQIPLHIRLAHTIPRPRASPSLPSSSSSSPQSTPETSPEPEGQQQQSPPPQYELTFTCVPCGQRSRHRISKQGYHHGSVLIACPGCKNRHIISDNLKIFGDKKITVEDLLKEKGLVVKKGILGEEGDIEFWEDGTTTVRDVAAIKEEQRLRGEAKAKAGLDTAPPGASFKSVKPGDKPEGENTQ</sequence>